<sequence length="82" mass="9579">MDEEKEVIIAICKYVYTNWISKAKSQREFASKCDIEESTVRRIKNIALGTSKTDYNMSVKTIAKICRKKEVTLEELFQNIKK</sequence>
<organism evidence="1 2">
    <name type="scientific">Chryseobacterium glaciei</name>
    <dbReference type="NCBI Taxonomy" id="1685010"/>
    <lineage>
        <taxon>Bacteria</taxon>
        <taxon>Pseudomonadati</taxon>
        <taxon>Bacteroidota</taxon>
        <taxon>Flavobacteriia</taxon>
        <taxon>Flavobacteriales</taxon>
        <taxon>Weeksellaceae</taxon>
        <taxon>Chryseobacterium group</taxon>
        <taxon>Chryseobacterium</taxon>
    </lineage>
</organism>
<dbReference type="GO" id="GO:0003677">
    <property type="term" value="F:DNA binding"/>
    <property type="evidence" value="ECO:0007669"/>
    <property type="project" value="InterPro"/>
</dbReference>
<proteinExistence type="predicted"/>
<dbReference type="OrthoDB" id="679419at2"/>
<accession>A0A172Y1D2</accession>
<dbReference type="KEGG" id="chh:A0O34_21390"/>
<evidence type="ECO:0000313" key="1">
    <source>
        <dbReference type="EMBL" id="ANF52916.1"/>
    </source>
</evidence>
<dbReference type="Gene3D" id="1.10.260.40">
    <property type="entry name" value="lambda repressor-like DNA-binding domains"/>
    <property type="match status" value="1"/>
</dbReference>
<name>A0A172Y1D2_9FLAO</name>
<gene>
    <name evidence="1" type="ORF">A0O34_21390</name>
</gene>
<protein>
    <recommendedName>
        <fullName evidence="3">Transcriptional regulator</fullName>
    </recommendedName>
</protein>
<dbReference type="SUPFAM" id="SSF47413">
    <property type="entry name" value="lambda repressor-like DNA-binding domains"/>
    <property type="match status" value="1"/>
</dbReference>
<dbReference type="STRING" id="1685010.A0O34_21390"/>
<evidence type="ECO:0000313" key="2">
    <source>
        <dbReference type="Proteomes" id="UP000077824"/>
    </source>
</evidence>
<evidence type="ECO:0008006" key="3">
    <source>
        <dbReference type="Google" id="ProtNLM"/>
    </source>
</evidence>
<dbReference type="InterPro" id="IPR010982">
    <property type="entry name" value="Lambda_DNA-bd_dom_sf"/>
</dbReference>
<dbReference type="RefSeq" id="WP_066759190.1">
    <property type="nucleotide sequence ID" value="NZ_CP015199.1"/>
</dbReference>
<dbReference type="AlphaFoldDB" id="A0A172Y1D2"/>
<reference evidence="1 2" key="1">
    <citation type="submission" date="2016-04" db="EMBL/GenBank/DDBJ databases">
        <title>Complete Genome Sequence of Chryseobacterium sp. IHBB 10212.</title>
        <authorList>
            <person name="Pal M."/>
            <person name="Swarnkar M.K."/>
            <person name="Kaushal K."/>
            <person name="Chhibber S."/>
            <person name="Singh A.K."/>
            <person name="Gulati A."/>
        </authorList>
    </citation>
    <scope>NUCLEOTIDE SEQUENCE [LARGE SCALE GENOMIC DNA]</scope>
    <source>
        <strain evidence="1 2">IHBB 10212</strain>
    </source>
</reference>
<keyword evidence="2" id="KW-1185">Reference proteome</keyword>
<dbReference type="Proteomes" id="UP000077824">
    <property type="component" value="Chromosome"/>
</dbReference>
<dbReference type="EMBL" id="CP015199">
    <property type="protein sequence ID" value="ANF52916.1"/>
    <property type="molecule type" value="Genomic_DNA"/>
</dbReference>